<keyword evidence="2" id="KW-1185">Reference proteome</keyword>
<name>A0A4P6Q3D8_9ACTN</name>
<dbReference type="EMBL" id="CP036455">
    <property type="protein sequence ID" value="QBI53409.1"/>
    <property type="molecule type" value="Genomic_DNA"/>
</dbReference>
<dbReference type="SUPFAM" id="SSF52540">
    <property type="entry name" value="P-loop containing nucleoside triphosphate hydrolases"/>
    <property type="match status" value="1"/>
</dbReference>
<sequence length="182" mass="19961" precursor="true">MVLCTGRCGSLTLARALAAHLTSHTTGHESRAHLIGPDRLAYPDHHVEVDNRLAWHLGELDQRYGDAPVYVHLTRDPEQVARSYAARYTVRAGIAPAYASGIIRRRPPRTTGEQLAAARALVATVTTNIEAFLADKSRVVWMDIADPHASLDRLWDLLDGRGDRAGAHAALAQIHNPSRRSP</sequence>
<evidence type="ECO:0008006" key="3">
    <source>
        <dbReference type="Google" id="ProtNLM"/>
    </source>
</evidence>
<dbReference type="AlphaFoldDB" id="A0A4P6Q3D8"/>
<evidence type="ECO:0000313" key="2">
    <source>
        <dbReference type="Proteomes" id="UP000292235"/>
    </source>
</evidence>
<protein>
    <recommendedName>
        <fullName evidence="3">Sulfotransferase family protein</fullName>
    </recommendedName>
</protein>
<dbReference type="OrthoDB" id="1429303at2"/>
<dbReference type="KEGG" id="strr:EKD16_08075"/>
<organism evidence="1 2">
    <name type="scientific">Streptomonospora litoralis</name>
    <dbReference type="NCBI Taxonomy" id="2498135"/>
    <lineage>
        <taxon>Bacteria</taxon>
        <taxon>Bacillati</taxon>
        <taxon>Actinomycetota</taxon>
        <taxon>Actinomycetes</taxon>
        <taxon>Streptosporangiales</taxon>
        <taxon>Nocardiopsidaceae</taxon>
        <taxon>Streptomonospora</taxon>
    </lineage>
</organism>
<evidence type="ECO:0000313" key="1">
    <source>
        <dbReference type="EMBL" id="QBI53409.1"/>
    </source>
</evidence>
<accession>A0A4P6Q3D8</accession>
<dbReference type="InterPro" id="IPR027417">
    <property type="entry name" value="P-loop_NTPase"/>
</dbReference>
<reference evidence="1 2" key="1">
    <citation type="submission" date="2019-02" db="EMBL/GenBank/DDBJ databases">
        <authorList>
            <person name="Khodamoradi S."/>
            <person name="Hahnke R.L."/>
            <person name="Kaempfer P."/>
            <person name="Schumann P."/>
            <person name="Rohde M."/>
            <person name="Steinert M."/>
            <person name="Luzhetskyy A."/>
            <person name="Wink J."/>
            <person name="Ruckert C."/>
        </authorList>
    </citation>
    <scope>NUCLEOTIDE SEQUENCE [LARGE SCALE GENOMIC DNA]</scope>
    <source>
        <strain evidence="1 2">M2</strain>
    </source>
</reference>
<gene>
    <name evidence="1" type="ORF">EKD16_08075</name>
</gene>
<dbReference type="Proteomes" id="UP000292235">
    <property type="component" value="Chromosome"/>
</dbReference>
<proteinExistence type="predicted"/>